<keyword evidence="7" id="KW-1185">Reference proteome</keyword>
<evidence type="ECO:0000313" key="7">
    <source>
        <dbReference type="Proteomes" id="UP001290455"/>
    </source>
</evidence>
<name>A0ABU5J2C4_9BACI</name>
<keyword evidence="4 5" id="KW-0472">Membrane</keyword>
<dbReference type="InterPro" id="IPR032808">
    <property type="entry name" value="DoxX"/>
</dbReference>
<keyword evidence="3 5" id="KW-1133">Transmembrane helix</keyword>
<evidence type="ECO:0000256" key="4">
    <source>
        <dbReference type="ARBA" id="ARBA00023136"/>
    </source>
</evidence>
<evidence type="ECO:0000256" key="3">
    <source>
        <dbReference type="ARBA" id="ARBA00022989"/>
    </source>
</evidence>
<dbReference type="Proteomes" id="UP001290455">
    <property type="component" value="Unassembled WGS sequence"/>
</dbReference>
<protein>
    <submittedName>
        <fullName evidence="6">DoxX family membrane protein</fullName>
    </submittedName>
</protein>
<evidence type="ECO:0000256" key="2">
    <source>
        <dbReference type="ARBA" id="ARBA00022692"/>
    </source>
</evidence>
<dbReference type="PANTHER" id="PTHR39157">
    <property type="entry name" value="INTEGRAL MEMBRANE PROTEIN-RELATED"/>
    <property type="match status" value="1"/>
</dbReference>
<comment type="caution">
    <text evidence="6">The sequence shown here is derived from an EMBL/GenBank/DDBJ whole genome shotgun (WGS) entry which is preliminary data.</text>
</comment>
<reference evidence="6 7" key="1">
    <citation type="submission" date="2023-11" db="EMBL/GenBank/DDBJ databases">
        <title>Bacillus jintuensis, isolated from a mudflat on the Beibu Gulf coast.</title>
        <authorList>
            <person name="Li M."/>
        </authorList>
    </citation>
    <scope>NUCLEOTIDE SEQUENCE [LARGE SCALE GENOMIC DNA]</scope>
    <source>
        <strain evidence="6 7">31A1R</strain>
    </source>
</reference>
<feature type="transmembrane region" description="Helical" evidence="5">
    <location>
        <begin position="12"/>
        <end position="30"/>
    </location>
</feature>
<keyword evidence="2 5" id="KW-0812">Transmembrane</keyword>
<comment type="subcellular location">
    <subcellularLocation>
        <location evidence="1">Membrane</location>
        <topology evidence="1">Multi-pass membrane protein</topology>
    </subcellularLocation>
</comment>
<sequence length="175" mass="19238">MFNQFLRENKISAGILTVIRLFLGYSWFTAGLGKLTGGFDASGYLKNAVANPVKGPDGSITYGWYVSFLENFALPNIDVFNFLIPWGELLVGLGLILGCLTSAAVFFGLMMNFSFFLAGTVSHNPTDIFLGFIILAAGYNAGRFGLDRWVIPYFRKKAHIENNNQSPDSSFRPAA</sequence>
<dbReference type="RefSeq" id="WP_322447867.1">
    <property type="nucleotide sequence ID" value="NZ_JAXOFX010000014.1"/>
</dbReference>
<dbReference type="PANTHER" id="PTHR39157:SF1">
    <property type="entry name" value="DOXX FAMILY PROTEIN"/>
    <property type="match status" value="1"/>
</dbReference>
<feature type="transmembrane region" description="Helical" evidence="5">
    <location>
        <begin position="128"/>
        <end position="146"/>
    </location>
</feature>
<accession>A0ABU5J2C4</accession>
<organism evidence="6 7">
    <name type="scientific">Robertmurraya mangrovi</name>
    <dbReference type="NCBI Taxonomy" id="3098077"/>
    <lineage>
        <taxon>Bacteria</taxon>
        <taxon>Bacillati</taxon>
        <taxon>Bacillota</taxon>
        <taxon>Bacilli</taxon>
        <taxon>Bacillales</taxon>
        <taxon>Bacillaceae</taxon>
        <taxon>Robertmurraya</taxon>
    </lineage>
</organism>
<dbReference type="Pfam" id="PF07681">
    <property type="entry name" value="DoxX"/>
    <property type="match status" value="1"/>
</dbReference>
<dbReference type="EMBL" id="JAXOFX010000014">
    <property type="protein sequence ID" value="MDZ5473577.1"/>
    <property type="molecule type" value="Genomic_DNA"/>
</dbReference>
<feature type="transmembrane region" description="Helical" evidence="5">
    <location>
        <begin position="62"/>
        <end position="83"/>
    </location>
</feature>
<evidence type="ECO:0000256" key="5">
    <source>
        <dbReference type="SAM" id="Phobius"/>
    </source>
</evidence>
<gene>
    <name evidence="6" type="ORF">SM124_17820</name>
</gene>
<proteinExistence type="predicted"/>
<evidence type="ECO:0000313" key="6">
    <source>
        <dbReference type="EMBL" id="MDZ5473577.1"/>
    </source>
</evidence>
<feature type="transmembrane region" description="Helical" evidence="5">
    <location>
        <begin position="90"/>
        <end position="116"/>
    </location>
</feature>
<evidence type="ECO:0000256" key="1">
    <source>
        <dbReference type="ARBA" id="ARBA00004141"/>
    </source>
</evidence>